<dbReference type="InterPro" id="IPR036908">
    <property type="entry name" value="RlpA-like_sf"/>
</dbReference>
<dbReference type="Gene3D" id="2.20.230.10">
    <property type="entry name" value="Resuscitation-promoting factor rpfb"/>
    <property type="match status" value="1"/>
</dbReference>
<dbReference type="SMART" id="SM01208">
    <property type="entry name" value="G5"/>
    <property type="match status" value="1"/>
</dbReference>
<keyword evidence="2" id="KW-1133">Transmembrane helix</keyword>
<keyword evidence="2" id="KW-0812">Transmembrane</keyword>
<dbReference type="SUPFAM" id="SSF50685">
    <property type="entry name" value="Barwin-like endoglucanases"/>
    <property type="match status" value="1"/>
</dbReference>
<dbReference type="PROSITE" id="PS51109">
    <property type="entry name" value="G5"/>
    <property type="match status" value="1"/>
</dbReference>
<protein>
    <submittedName>
        <fullName evidence="4">3D (Asp-Asp-Asp) domain-containing protein</fullName>
    </submittedName>
</protein>
<keyword evidence="2" id="KW-0472">Membrane</keyword>
<dbReference type="InterPro" id="IPR010611">
    <property type="entry name" value="3D_dom"/>
</dbReference>
<dbReference type="PANTHER" id="PTHR39160:SF4">
    <property type="entry name" value="RESUSCITATION-PROMOTING FACTOR RPFB"/>
    <property type="match status" value="1"/>
</dbReference>
<comment type="caution">
    <text evidence="4">The sequence shown here is derived from an EMBL/GenBank/DDBJ whole genome shotgun (WGS) entry which is preliminary data.</text>
</comment>
<dbReference type="PANTHER" id="PTHR39160">
    <property type="entry name" value="CELL WALL-BINDING PROTEIN YOCH"/>
    <property type="match status" value="1"/>
</dbReference>
<feature type="transmembrane region" description="Helical" evidence="2">
    <location>
        <begin position="6"/>
        <end position="25"/>
    </location>
</feature>
<dbReference type="InterPro" id="IPR051933">
    <property type="entry name" value="Resuscitation_pf_RpfB"/>
</dbReference>
<evidence type="ECO:0000256" key="2">
    <source>
        <dbReference type="SAM" id="Phobius"/>
    </source>
</evidence>
<feature type="domain" description="G5" evidence="3">
    <location>
        <begin position="50"/>
        <end position="131"/>
    </location>
</feature>
<dbReference type="Pfam" id="PF07501">
    <property type="entry name" value="G5"/>
    <property type="match status" value="1"/>
</dbReference>
<reference evidence="4 5" key="1">
    <citation type="submission" date="2021-03" db="EMBL/GenBank/DDBJ databases">
        <title>Genomic Encyclopedia of Type Strains, Phase IV (KMG-IV): sequencing the most valuable type-strain genomes for metagenomic binning, comparative biology and taxonomic classification.</title>
        <authorList>
            <person name="Goeker M."/>
        </authorList>
    </citation>
    <scope>NUCLEOTIDE SEQUENCE [LARGE SCALE GENOMIC DNA]</scope>
    <source>
        <strain evidence="4 5">DSM 24004</strain>
    </source>
</reference>
<organism evidence="4 5">
    <name type="scientific">Sedimentibacter acidaminivorans</name>
    <dbReference type="NCBI Taxonomy" id="913099"/>
    <lineage>
        <taxon>Bacteria</taxon>
        <taxon>Bacillati</taxon>
        <taxon>Bacillota</taxon>
        <taxon>Tissierellia</taxon>
        <taxon>Sedimentibacter</taxon>
    </lineage>
</organism>
<dbReference type="Pfam" id="PF06725">
    <property type="entry name" value="3D"/>
    <property type="match status" value="1"/>
</dbReference>
<sequence>MKGKKIYPFIIVTILVMSFIVTYDINEKNDKNFAFADTLTELSPVIAASDQPISEIKYDIIRDGVENETKVVKNDNQFEGYEKVIQSGSDGMKKSVYQETYLDGELISKNLEEEIVYKEPVDKIIEIGTRKHLVTSRGGFRYSNELVLTATAYDLSYESTGKNPGDPEYGITASGTKAQPGTVAVDPRVIPLGTKLYVASIDGSPDYGFATAEDTGGAIKGNKIDLFMESGTDCYNFGRRQVKVYILD</sequence>
<name>A0ABS4GEM8_9FIRM</name>
<evidence type="ECO:0000256" key="1">
    <source>
        <dbReference type="ARBA" id="ARBA00022729"/>
    </source>
</evidence>
<evidence type="ECO:0000259" key="3">
    <source>
        <dbReference type="PROSITE" id="PS51109"/>
    </source>
</evidence>
<proteinExistence type="predicted"/>
<keyword evidence="1" id="KW-0732">Signal</keyword>
<dbReference type="EMBL" id="JAGGKS010000005">
    <property type="protein sequence ID" value="MBP1926151.1"/>
    <property type="molecule type" value="Genomic_DNA"/>
</dbReference>
<gene>
    <name evidence="4" type="ORF">J2Z76_002015</name>
</gene>
<dbReference type="RefSeq" id="WP_280922386.1">
    <property type="nucleotide sequence ID" value="NZ_JAGGKS010000005.1"/>
</dbReference>
<keyword evidence="5" id="KW-1185">Reference proteome</keyword>
<dbReference type="InterPro" id="IPR011098">
    <property type="entry name" value="G5_dom"/>
</dbReference>
<dbReference type="CDD" id="cd22786">
    <property type="entry name" value="DPBB_YuiC-like"/>
    <property type="match status" value="1"/>
</dbReference>
<dbReference type="Gene3D" id="2.40.40.10">
    <property type="entry name" value="RlpA-like domain"/>
    <property type="match status" value="1"/>
</dbReference>
<accession>A0ABS4GEM8</accession>
<evidence type="ECO:0000313" key="4">
    <source>
        <dbReference type="EMBL" id="MBP1926151.1"/>
    </source>
</evidence>
<dbReference type="Proteomes" id="UP001519342">
    <property type="component" value="Unassembled WGS sequence"/>
</dbReference>
<evidence type="ECO:0000313" key="5">
    <source>
        <dbReference type="Proteomes" id="UP001519342"/>
    </source>
</evidence>